<keyword evidence="2" id="KW-0812">Transmembrane</keyword>
<evidence type="ECO:0000256" key="1">
    <source>
        <dbReference type="ARBA" id="ARBA00023054"/>
    </source>
</evidence>
<dbReference type="InterPro" id="IPR017499">
    <property type="entry name" value="Thf1"/>
</dbReference>
<dbReference type="AlphaFoldDB" id="A0AA88ULF5"/>
<organism evidence="3 4">
    <name type="scientific">Escallonia rubra</name>
    <dbReference type="NCBI Taxonomy" id="112253"/>
    <lineage>
        <taxon>Eukaryota</taxon>
        <taxon>Viridiplantae</taxon>
        <taxon>Streptophyta</taxon>
        <taxon>Embryophyta</taxon>
        <taxon>Tracheophyta</taxon>
        <taxon>Spermatophyta</taxon>
        <taxon>Magnoliopsida</taxon>
        <taxon>eudicotyledons</taxon>
        <taxon>Gunneridae</taxon>
        <taxon>Pentapetalae</taxon>
        <taxon>asterids</taxon>
        <taxon>campanulids</taxon>
        <taxon>Escalloniales</taxon>
        <taxon>Escalloniaceae</taxon>
        <taxon>Escallonia</taxon>
    </lineage>
</organism>
<dbReference type="Pfam" id="PF11264">
    <property type="entry name" value="ThylakoidFormat"/>
    <property type="match status" value="2"/>
</dbReference>
<reference evidence="3" key="1">
    <citation type="submission" date="2022-12" db="EMBL/GenBank/DDBJ databases">
        <title>Draft genome assemblies for two species of Escallonia (Escalloniales).</title>
        <authorList>
            <person name="Chanderbali A."/>
            <person name="Dervinis C."/>
            <person name="Anghel I."/>
            <person name="Soltis D."/>
            <person name="Soltis P."/>
            <person name="Zapata F."/>
        </authorList>
    </citation>
    <scope>NUCLEOTIDE SEQUENCE</scope>
    <source>
        <strain evidence="3">UCBG92.1500</strain>
        <tissue evidence="3">Leaf</tissue>
    </source>
</reference>
<accession>A0AA88ULF5</accession>
<feature type="transmembrane region" description="Helical" evidence="2">
    <location>
        <begin position="159"/>
        <end position="186"/>
    </location>
</feature>
<dbReference type="Proteomes" id="UP001187471">
    <property type="component" value="Unassembled WGS sequence"/>
</dbReference>
<dbReference type="PANTHER" id="PTHR34793">
    <property type="entry name" value="PROTEIN THYLAKOID FORMATION 1, CHLOROPLASTIC"/>
    <property type="match status" value="1"/>
</dbReference>
<dbReference type="GO" id="GO:0010207">
    <property type="term" value="P:photosystem II assembly"/>
    <property type="evidence" value="ECO:0007669"/>
    <property type="project" value="InterPro"/>
</dbReference>
<gene>
    <name evidence="3" type="ORF">RJ640_008134</name>
</gene>
<evidence type="ECO:0000313" key="4">
    <source>
        <dbReference type="Proteomes" id="UP001187471"/>
    </source>
</evidence>
<keyword evidence="4" id="KW-1185">Reference proteome</keyword>
<dbReference type="EMBL" id="JAVXUO010001110">
    <property type="protein sequence ID" value="KAK2985918.1"/>
    <property type="molecule type" value="Genomic_DNA"/>
</dbReference>
<comment type="caution">
    <text evidence="3">The sequence shown here is derived from an EMBL/GenBank/DDBJ whole genome shotgun (WGS) entry which is preliminary data.</text>
</comment>
<keyword evidence="1" id="KW-0175">Coiled coil</keyword>
<keyword evidence="2" id="KW-0472">Membrane</keyword>
<keyword evidence="2" id="KW-1133">Transmembrane helix</keyword>
<dbReference type="PANTHER" id="PTHR34793:SF1">
    <property type="entry name" value="PROTEIN THYLAKOID FORMATION 1, CHLOROPLASTIC"/>
    <property type="match status" value="1"/>
</dbReference>
<evidence type="ECO:0000313" key="3">
    <source>
        <dbReference type="EMBL" id="KAK2985918.1"/>
    </source>
</evidence>
<dbReference type="GO" id="GO:0009534">
    <property type="term" value="C:chloroplast thylakoid"/>
    <property type="evidence" value="ECO:0007669"/>
    <property type="project" value="TreeGrafter"/>
</dbReference>
<dbReference type="GO" id="GO:0045038">
    <property type="term" value="P:protein import into chloroplast thylakoid membrane"/>
    <property type="evidence" value="ECO:0007669"/>
    <property type="project" value="TreeGrafter"/>
</dbReference>
<dbReference type="GO" id="GO:0010027">
    <property type="term" value="P:thylakoid membrane organization"/>
    <property type="evidence" value="ECO:0007669"/>
    <property type="project" value="TreeGrafter"/>
</dbReference>
<name>A0AA88ULF5_9ASTE</name>
<evidence type="ECO:0000256" key="2">
    <source>
        <dbReference type="SAM" id="Phobius"/>
    </source>
</evidence>
<proteinExistence type="predicted"/>
<sequence length="328" mass="36888">MAALTSLSFPAIGQSPDRKASVWSTLAFTSDFCAFRPRTSFGCDSSAVRASNSGSRLVVHCMSTATDVPTVAETKLKFLNSYKRPIPSIYNTVLQELIVQQHLMRYKRTYCYDAVFALGFVTVYDQLMEGYPSDEDREAIFQAYIKALKEDPEQYRQIIIYYLLFRLTLPPAFLLLVSALVGFYIAGIDAQKMEEWARAQTASTLVDFSSKEGEVEGILKDIAERAGGKGSFSYSRFFAIGLFRLLELANVTEPTILEKLCAALNINKKSVDRDLDVYRNLLSKLVQAKELLKEYVDREKKKLGERAETQKGKANEAITTCLGEFVTR</sequence>
<protein>
    <submittedName>
        <fullName evidence="3">Uncharacterized protein</fullName>
    </submittedName>
</protein>
<dbReference type="GO" id="GO:0045037">
    <property type="term" value="P:protein import into chloroplast stroma"/>
    <property type="evidence" value="ECO:0007669"/>
    <property type="project" value="TreeGrafter"/>
</dbReference>